<dbReference type="STRING" id="2656787.A0A370TVB1"/>
<evidence type="ECO:0000313" key="6">
    <source>
        <dbReference type="EMBL" id="RDL39482.1"/>
    </source>
</evidence>
<evidence type="ECO:0008006" key="8">
    <source>
        <dbReference type="Google" id="ProtNLM"/>
    </source>
</evidence>
<feature type="compositionally biased region" description="Basic and acidic residues" evidence="4">
    <location>
        <begin position="66"/>
        <end position="75"/>
    </location>
</feature>
<dbReference type="Proteomes" id="UP000254866">
    <property type="component" value="Unassembled WGS sequence"/>
</dbReference>
<accession>A0A370TVB1</accession>
<dbReference type="OrthoDB" id="2526284at2759"/>
<keyword evidence="5" id="KW-0472">Membrane</keyword>
<evidence type="ECO:0000256" key="1">
    <source>
        <dbReference type="ARBA" id="ARBA00004167"/>
    </source>
</evidence>
<feature type="region of interest" description="Disordered" evidence="4">
    <location>
        <begin position="34"/>
        <end position="135"/>
    </location>
</feature>
<dbReference type="PANTHER" id="PTHR21461:SF69">
    <property type="entry name" value="GLYCOSYLTRANSFERASE FAMILY 92 PROTEIN"/>
    <property type="match status" value="1"/>
</dbReference>
<evidence type="ECO:0000256" key="2">
    <source>
        <dbReference type="ARBA" id="ARBA00022692"/>
    </source>
</evidence>
<dbReference type="GO" id="GO:0016757">
    <property type="term" value="F:glycosyltransferase activity"/>
    <property type="evidence" value="ECO:0007669"/>
    <property type="project" value="TreeGrafter"/>
</dbReference>
<dbReference type="EMBL" id="NPIC01000002">
    <property type="protein sequence ID" value="RDL39482.1"/>
    <property type="molecule type" value="Genomic_DNA"/>
</dbReference>
<reference evidence="6 7" key="1">
    <citation type="journal article" date="2018" name="IMA Fungus">
        <title>IMA Genome-F 9: Draft genome sequence of Annulohypoxylon stygium, Aspergillus mulundensis, Berkeleyomyces basicola (syn. Thielaviopsis basicola), Ceratocystis smalleyi, two Cercospora beticola strains, Coleophoma cylindrospora, Fusarium fracticaudum, Phialophora cf. hyalina, and Morchella septimelata.</title>
        <authorList>
            <person name="Wingfield B.D."/>
            <person name="Bills G.F."/>
            <person name="Dong Y."/>
            <person name="Huang W."/>
            <person name="Nel W.J."/>
            <person name="Swalarsk-Parry B.S."/>
            <person name="Vaghefi N."/>
            <person name="Wilken P.M."/>
            <person name="An Z."/>
            <person name="de Beer Z.W."/>
            <person name="De Vos L."/>
            <person name="Chen L."/>
            <person name="Duong T.A."/>
            <person name="Gao Y."/>
            <person name="Hammerbacher A."/>
            <person name="Kikkert J.R."/>
            <person name="Li Y."/>
            <person name="Li H."/>
            <person name="Li K."/>
            <person name="Li Q."/>
            <person name="Liu X."/>
            <person name="Ma X."/>
            <person name="Naidoo K."/>
            <person name="Pethybridge S.J."/>
            <person name="Sun J."/>
            <person name="Steenkamp E.T."/>
            <person name="van der Nest M.A."/>
            <person name="van Wyk S."/>
            <person name="Wingfield M.J."/>
            <person name="Xiong C."/>
            <person name="Yue Q."/>
            <person name="Zhang X."/>
        </authorList>
    </citation>
    <scope>NUCLEOTIDE SEQUENCE [LARGE SCALE GENOMIC DNA]</scope>
    <source>
        <strain evidence="6 7">BP 5553</strain>
    </source>
</reference>
<dbReference type="AlphaFoldDB" id="A0A370TVB1"/>
<evidence type="ECO:0000313" key="7">
    <source>
        <dbReference type="Proteomes" id="UP000254866"/>
    </source>
</evidence>
<evidence type="ECO:0000256" key="4">
    <source>
        <dbReference type="SAM" id="MobiDB-lite"/>
    </source>
</evidence>
<dbReference type="Pfam" id="PF13704">
    <property type="entry name" value="Glyco_tranf_2_4"/>
    <property type="match status" value="1"/>
</dbReference>
<dbReference type="GO" id="GO:0016020">
    <property type="term" value="C:membrane"/>
    <property type="evidence" value="ECO:0007669"/>
    <property type="project" value="UniProtKB-SubCell"/>
</dbReference>
<dbReference type="GO" id="GO:0005737">
    <property type="term" value="C:cytoplasm"/>
    <property type="evidence" value="ECO:0007669"/>
    <property type="project" value="TreeGrafter"/>
</dbReference>
<protein>
    <recommendedName>
        <fullName evidence="8">Glycosyltransferase family 92 protein</fullName>
    </recommendedName>
</protein>
<dbReference type="PANTHER" id="PTHR21461">
    <property type="entry name" value="GLYCOSYLTRANSFERASE FAMILY 92 PROTEIN"/>
    <property type="match status" value="1"/>
</dbReference>
<keyword evidence="7" id="KW-1185">Reference proteome</keyword>
<organism evidence="6 7">
    <name type="scientific">Venustampulla echinocandica</name>
    <dbReference type="NCBI Taxonomy" id="2656787"/>
    <lineage>
        <taxon>Eukaryota</taxon>
        <taxon>Fungi</taxon>
        <taxon>Dikarya</taxon>
        <taxon>Ascomycota</taxon>
        <taxon>Pezizomycotina</taxon>
        <taxon>Leotiomycetes</taxon>
        <taxon>Helotiales</taxon>
        <taxon>Pleuroascaceae</taxon>
        <taxon>Venustampulla</taxon>
    </lineage>
</organism>
<dbReference type="SUPFAM" id="SSF53448">
    <property type="entry name" value="Nucleotide-diphospho-sugar transferases"/>
    <property type="match status" value="1"/>
</dbReference>
<evidence type="ECO:0000256" key="3">
    <source>
        <dbReference type="ARBA" id="ARBA00022989"/>
    </source>
</evidence>
<dbReference type="RefSeq" id="XP_031872138.1">
    <property type="nucleotide sequence ID" value="XM_032012445.1"/>
</dbReference>
<sequence length="412" mass="46620">MRSIATSIQSLNWRLILSATVCFMVFYLLVTDDHSRSQTPNPITPPEEAPQEQPATQKSPSVLGEYDGRVDDPYRINEPNPVLGVDYDSPLDAIPDRTRPGGEPAEVGDQKPDEETSSSSQPEVQPPDTQPSTPAIASETEDENYVAICMAVKNQRKDLPEFLIHHYHHLGIRNFYIMDDASDPPLSEIPDAELGVPRETITFEMQDESTRGTSHSQQLDIYMRCIENYGANHTWMAFLDADEFLQMTGNQTLTDMLSELEQDKSIGSLGVNWRMHTSSGLLTRPESARKGFIDCIWDDLKGQGANSFNRHVKSIVRVSHAVRPANPHLWVLKDGSRTVGEHGDTIDSEAYRTPITRDRIALHHYAGKSREEYEEKMQRGNAMDDPKGEEFWKAVEKDLPHMRCTEMTEYYP</sequence>
<proteinExistence type="predicted"/>
<gene>
    <name evidence="6" type="ORF">BP5553_03822</name>
</gene>
<name>A0A370TVB1_9HELO</name>
<keyword evidence="2 5" id="KW-0812">Transmembrane</keyword>
<dbReference type="InterPro" id="IPR029044">
    <property type="entry name" value="Nucleotide-diphossugar_trans"/>
</dbReference>
<dbReference type="GeneID" id="43596671"/>
<feature type="transmembrane region" description="Helical" evidence="5">
    <location>
        <begin position="12"/>
        <end position="30"/>
    </location>
</feature>
<comment type="caution">
    <text evidence="6">The sequence shown here is derived from an EMBL/GenBank/DDBJ whole genome shotgun (WGS) entry which is preliminary data.</text>
</comment>
<evidence type="ECO:0000256" key="5">
    <source>
        <dbReference type="SAM" id="Phobius"/>
    </source>
</evidence>
<keyword evidence="3 5" id="KW-1133">Transmembrane helix</keyword>
<comment type="subcellular location">
    <subcellularLocation>
        <location evidence="1">Membrane</location>
        <topology evidence="1">Single-pass membrane protein</topology>
    </subcellularLocation>
</comment>